<feature type="compositionally biased region" description="Polar residues" evidence="1">
    <location>
        <begin position="38"/>
        <end position="57"/>
    </location>
</feature>
<feature type="compositionally biased region" description="Polar residues" evidence="1">
    <location>
        <begin position="70"/>
        <end position="83"/>
    </location>
</feature>
<evidence type="ECO:0000313" key="2">
    <source>
        <dbReference type="EMBL" id="KGO60056.1"/>
    </source>
</evidence>
<dbReference type="VEuPathDB" id="FungiDB:PEXP_057230"/>
<dbReference type="STRING" id="27334.A0A0A2IVQ9"/>
<comment type="caution">
    <text evidence="2">The sequence shown here is derived from an EMBL/GenBank/DDBJ whole genome shotgun (WGS) entry which is preliminary data.</text>
</comment>
<dbReference type="AlphaFoldDB" id="A0A0A2IVQ9"/>
<evidence type="ECO:0000313" key="3">
    <source>
        <dbReference type="Proteomes" id="UP000030143"/>
    </source>
</evidence>
<organism evidence="2 3">
    <name type="scientific">Penicillium expansum</name>
    <name type="common">Blue mold rot fungus</name>
    <dbReference type="NCBI Taxonomy" id="27334"/>
    <lineage>
        <taxon>Eukaryota</taxon>
        <taxon>Fungi</taxon>
        <taxon>Dikarya</taxon>
        <taxon>Ascomycota</taxon>
        <taxon>Pezizomycotina</taxon>
        <taxon>Eurotiomycetes</taxon>
        <taxon>Eurotiomycetidae</taxon>
        <taxon>Eurotiales</taxon>
        <taxon>Aspergillaceae</taxon>
        <taxon>Penicillium</taxon>
    </lineage>
</organism>
<proteinExistence type="predicted"/>
<reference evidence="2 3" key="1">
    <citation type="journal article" date="2015" name="Mol. Plant Microbe Interact.">
        <title>Genome, transcriptome, and functional analyses of Penicillium expansum provide new insights into secondary metabolism and pathogenicity.</title>
        <authorList>
            <person name="Ballester A.R."/>
            <person name="Marcet-Houben M."/>
            <person name="Levin E."/>
            <person name="Sela N."/>
            <person name="Selma-Lazaro C."/>
            <person name="Carmona L."/>
            <person name="Wisniewski M."/>
            <person name="Droby S."/>
            <person name="Gonzalez-Candelas L."/>
            <person name="Gabaldon T."/>
        </authorList>
    </citation>
    <scope>NUCLEOTIDE SEQUENCE [LARGE SCALE GENOMIC DNA]</scope>
    <source>
        <strain evidence="2 3">MD-8</strain>
    </source>
</reference>
<dbReference type="HOGENOM" id="CLU_2016014_0_0_1"/>
<feature type="compositionally biased region" description="Basic and acidic residues" evidence="1">
    <location>
        <begin position="84"/>
        <end position="107"/>
    </location>
</feature>
<sequence>MTTFTRMKIPFQTRSSIAALSSSRTQTLRTSSLYRSYATKSSNDPEQATTTTHQPDSPNRLIPSNKAKPTLSTEEQSPLSDQEGNPKKDFPEDVKKHNREMEQRYDKPYNSTADDGTVKPAFKS</sequence>
<dbReference type="PhylomeDB" id="A0A0A2IVQ9"/>
<keyword evidence="3" id="KW-1185">Reference proteome</keyword>
<accession>A0A0A2IVQ9</accession>
<dbReference type="OrthoDB" id="5334244at2759"/>
<gene>
    <name evidence="2" type="ORF">PEX2_035630</name>
</gene>
<protein>
    <submittedName>
        <fullName evidence="2">Uncharacterized protein</fullName>
    </submittedName>
</protein>
<dbReference type="Proteomes" id="UP000030143">
    <property type="component" value="Unassembled WGS sequence"/>
</dbReference>
<dbReference type="EMBL" id="JQFZ01000082">
    <property type="protein sequence ID" value="KGO60056.1"/>
    <property type="molecule type" value="Genomic_DNA"/>
</dbReference>
<dbReference type="GeneID" id="27676257"/>
<feature type="compositionally biased region" description="Low complexity" evidence="1">
    <location>
        <begin position="20"/>
        <end position="36"/>
    </location>
</feature>
<dbReference type="RefSeq" id="XP_016601130.1">
    <property type="nucleotide sequence ID" value="XM_016740838.1"/>
</dbReference>
<name>A0A0A2IVQ9_PENEN</name>
<evidence type="ECO:0000256" key="1">
    <source>
        <dbReference type="SAM" id="MobiDB-lite"/>
    </source>
</evidence>
<feature type="region of interest" description="Disordered" evidence="1">
    <location>
        <begin position="19"/>
        <end position="124"/>
    </location>
</feature>